<dbReference type="PANTHER" id="PTHR10039">
    <property type="entry name" value="AMELOGENIN"/>
    <property type="match status" value="1"/>
</dbReference>
<name>A0A8S0VR62_CYCAE</name>
<dbReference type="PANTHER" id="PTHR10039:SF14">
    <property type="entry name" value="NACHT DOMAIN-CONTAINING PROTEIN"/>
    <property type="match status" value="1"/>
</dbReference>
<keyword evidence="2" id="KW-0472">Membrane</keyword>
<evidence type="ECO:0000313" key="5">
    <source>
        <dbReference type="Proteomes" id="UP000467700"/>
    </source>
</evidence>
<dbReference type="InterPro" id="IPR027417">
    <property type="entry name" value="P-loop_NTPase"/>
</dbReference>
<sequence length="743" mass="85366">MVVIVVEKNRRLVLWFERLRMASCPSALHNSGERFDPPRCHEKTRKAILDLFIDWASRKTKTGTFVIWLHGPAGAGKSAIAQTLAELCFARKLLLASFAFSRTDSRRNNHIALIATLVYQAVLAIPDILVLVEKAIEQNPMIFEQNMETQISVLLAQPLLQFLSSPDCQNRIPPLVIIDGIDECEGEGAQTAILDVIFKLFRRYPDIPVIFLICSRPEQAITQVFESRDDPPWPKMERFDLHENFESDKDIRQFLDSTFTDIKTRHKLRNMIPDNWPGSNVVDVLVNKSSRQFIYASIVANYVSSMRHKPTERLKVILGIIPAPNDKDMPFADLDALYSHLLSCVEEGDVKTVLNILGILVLAKAGKGSKTVEGIRAHDSEFQFAKNTRGIEILLELEEGEVTLRLLDLASIIHCSEDGKIGVLHASLADYLLDERRSKVYHINKELFYERLSRKLLIQLDRRTHDEATRFAYTFLTTHLADAKLTPRLKEAILHLSLLDIYTWSLRKSRGFLSKMPFRVMLIKFMTLLHEMGEKKAAPELFQHHKSAVDASPEISALKRRNPICELYLLETIYHLIVCEYLFGPHYEWERRRTPINKITKRISKEGRIGFWNIVWEPDSIDAYIKLREHLADRATFGDTYPTEARYAHAAKLCLKYLCEDGYQHITDPPKKGNDAPFKEMREIASENLTFFLDDACKSDELISYVHQAEFHLKYSTLLNRGVEWVLDVAEAIQRYIAVSTKF</sequence>
<dbReference type="OrthoDB" id="5967843at2759"/>
<keyword evidence="2" id="KW-1133">Transmembrane helix</keyword>
<dbReference type="Proteomes" id="UP000467700">
    <property type="component" value="Unassembled WGS sequence"/>
</dbReference>
<feature type="domain" description="Nephrocystin 3-like N-terminal" evidence="3">
    <location>
        <begin position="52"/>
        <end position="216"/>
    </location>
</feature>
<comment type="caution">
    <text evidence="4">The sequence shown here is derived from an EMBL/GenBank/DDBJ whole genome shotgun (WGS) entry which is preliminary data.</text>
</comment>
<reference evidence="4 5" key="1">
    <citation type="submission" date="2020-01" db="EMBL/GenBank/DDBJ databases">
        <authorList>
            <person name="Gupta K D."/>
        </authorList>
    </citation>
    <scope>NUCLEOTIDE SEQUENCE [LARGE SCALE GENOMIC DNA]</scope>
</reference>
<evidence type="ECO:0000256" key="2">
    <source>
        <dbReference type="SAM" id="Phobius"/>
    </source>
</evidence>
<organism evidence="4 5">
    <name type="scientific">Cyclocybe aegerita</name>
    <name type="common">Black poplar mushroom</name>
    <name type="synonym">Agrocybe aegerita</name>
    <dbReference type="NCBI Taxonomy" id="1973307"/>
    <lineage>
        <taxon>Eukaryota</taxon>
        <taxon>Fungi</taxon>
        <taxon>Dikarya</taxon>
        <taxon>Basidiomycota</taxon>
        <taxon>Agaricomycotina</taxon>
        <taxon>Agaricomycetes</taxon>
        <taxon>Agaricomycetidae</taxon>
        <taxon>Agaricales</taxon>
        <taxon>Agaricineae</taxon>
        <taxon>Bolbitiaceae</taxon>
        <taxon>Cyclocybe</taxon>
    </lineage>
</organism>
<dbReference type="EMBL" id="CACVBS010000035">
    <property type="protein sequence ID" value="CAA7262365.1"/>
    <property type="molecule type" value="Genomic_DNA"/>
</dbReference>
<dbReference type="Gene3D" id="3.40.50.300">
    <property type="entry name" value="P-loop containing nucleotide triphosphate hydrolases"/>
    <property type="match status" value="1"/>
</dbReference>
<keyword evidence="5" id="KW-1185">Reference proteome</keyword>
<dbReference type="AlphaFoldDB" id="A0A8S0VR62"/>
<keyword evidence="2" id="KW-0812">Transmembrane</keyword>
<evidence type="ECO:0000313" key="4">
    <source>
        <dbReference type="EMBL" id="CAA7262365.1"/>
    </source>
</evidence>
<proteinExistence type="predicted"/>
<dbReference type="Pfam" id="PF24883">
    <property type="entry name" value="NPHP3_N"/>
    <property type="match status" value="1"/>
</dbReference>
<protein>
    <recommendedName>
        <fullName evidence="3">Nephrocystin 3-like N-terminal domain-containing protein</fullName>
    </recommendedName>
</protein>
<dbReference type="SUPFAM" id="SSF52540">
    <property type="entry name" value="P-loop containing nucleoside triphosphate hydrolases"/>
    <property type="match status" value="1"/>
</dbReference>
<dbReference type="InterPro" id="IPR056884">
    <property type="entry name" value="NPHP3-like_N"/>
</dbReference>
<gene>
    <name evidence="4" type="ORF">AAE3_LOCUS4542</name>
</gene>
<accession>A0A8S0VR62</accession>
<evidence type="ECO:0000259" key="3">
    <source>
        <dbReference type="Pfam" id="PF24883"/>
    </source>
</evidence>
<keyword evidence="1" id="KW-0677">Repeat</keyword>
<evidence type="ECO:0000256" key="1">
    <source>
        <dbReference type="ARBA" id="ARBA00022737"/>
    </source>
</evidence>
<feature type="transmembrane region" description="Helical" evidence="2">
    <location>
        <begin position="111"/>
        <end position="132"/>
    </location>
</feature>